<dbReference type="AlphaFoldDB" id="A0A918U9E9"/>
<evidence type="ECO:0000256" key="1">
    <source>
        <dbReference type="ARBA" id="ARBA00003726"/>
    </source>
</evidence>
<dbReference type="InterPro" id="IPR013785">
    <property type="entry name" value="Aldolase_TIM"/>
</dbReference>
<reference evidence="11" key="1">
    <citation type="journal article" date="2014" name="Int. J. Syst. Evol. Microbiol.">
        <title>Complete genome sequence of Corynebacterium casei LMG S-19264T (=DSM 44701T), isolated from a smear-ripened cheese.</title>
        <authorList>
            <consortium name="US DOE Joint Genome Institute (JGI-PGF)"/>
            <person name="Walter F."/>
            <person name="Albersmeier A."/>
            <person name="Kalinowski J."/>
            <person name="Ruckert C."/>
        </authorList>
    </citation>
    <scope>NUCLEOTIDE SEQUENCE</scope>
    <source>
        <strain evidence="11">JCM 4790</strain>
    </source>
</reference>
<reference evidence="11" key="2">
    <citation type="submission" date="2020-09" db="EMBL/GenBank/DDBJ databases">
        <authorList>
            <person name="Sun Q."/>
            <person name="Ohkuma M."/>
        </authorList>
    </citation>
    <scope>NUCLEOTIDE SEQUENCE</scope>
    <source>
        <strain evidence="11">JCM 4790</strain>
    </source>
</reference>
<evidence type="ECO:0000256" key="4">
    <source>
        <dbReference type="ARBA" id="ARBA00022605"/>
    </source>
</evidence>
<evidence type="ECO:0000256" key="9">
    <source>
        <dbReference type="SAM" id="MobiDB-lite"/>
    </source>
</evidence>
<sequence length="374" mass="39155">MQSLHLPTERRPDARTEHVPPEGIGGRHRSYATCTPAELLRALPLTPAAARSVHTGRALVRRVLREEDDRLLVLVGPCSIHDVEAGLAYATALRAQADRLADDLAVVMRVYVEKPRTTVGWTGLLPDPALDGSHDLDRGLRTARSLMLAVAEQGLPIATEWLSPAAPAYLADLISWGAIGARTVESQVHRQLASGLPMPVGMKNGSAGSVGVAVDAVRCAAAPHAYLGLDPDGRPGTLRTSGNPDCHVVLRGGAGRPNYRPGDVRAAVALLAAAGLPTGLVIDASHGNSGKDHERQAQVAREIGAQVAAGDTDVRGVMLEGFLVPGRQDLGPGEPVFGQSVTDACMGWDATVDVLADLAAAARSRRRTAPAAAR</sequence>
<dbReference type="NCBIfam" id="TIGR00034">
    <property type="entry name" value="aroFGH"/>
    <property type="match status" value="1"/>
</dbReference>
<keyword evidence="6 8" id="KW-0057">Aromatic amino acid biosynthesis</keyword>
<proteinExistence type="inferred from homology"/>
<dbReference type="PIRSF" id="PIRSF001361">
    <property type="entry name" value="DAHP_synthase"/>
    <property type="match status" value="1"/>
</dbReference>
<feature type="region of interest" description="Disordered" evidence="9">
    <location>
        <begin position="1"/>
        <end position="28"/>
    </location>
</feature>
<dbReference type="GO" id="GO:0005737">
    <property type="term" value="C:cytoplasm"/>
    <property type="evidence" value="ECO:0007669"/>
    <property type="project" value="TreeGrafter"/>
</dbReference>
<dbReference type="RefSeq" id="WP_190194776.1">
    <property type="nucleotide sequence ID" value="NZ_BMVU01000080.1"/>
</dbReference>
<evidence type="ECO:0000256" key="5">
    <source>
        <dbReference type="ARBA" id="ARBA00022679"/>
    </source>
</evidence>
<evidence type="ECO:0000256" key="6">
    <source>
        <dbReference type="ARBA" id="ARBA00023141"/>
    </source>
</evidence>
<dbReference type="PANTHER" id="PTHR21225:SF12">
    <property type="entry name" value="PHOSPHO-2-DEHYDRO-3-DEOXYHEPTONATE ALDOLASE, TYROSINE-INHIBITED"/>
    <property type="match status" value="1"/>
</dbReference>
<comment type="similarity">
    <text evidence="3 8">Belongs to the class-I DAHP synthase family.</text>
</comment>
<comment type="function">
    <text evidence="1 8">Stereospecific condensation of phosphoenolpyruvate (PEP) and D-erythrose-4-phosphate (E4P) giving rise to 3-deoxy-D-arabino-heptulosonate-7-phosphate (DAHP).</text>
</comment>
<dbReference type="InterPro" id="IPR006218">
    <property type="entry name" value="DAHP1/KDSA"/>
</dbReference>
<evidence type="ECO:0000256" key="3">
    <source>
        <dbReference type="ARBA" id="ARBA00007985"/>
    </source>
</evidence>
<feature type="domain" description="DAHP synthetase I/KDSA" evidence="10">
    <location>
        <begin position="62"/>
        <end position="354"/>
    </location>
</feature>
<evidence type="ECO:0000313" key="11">
    <source>
        <dbReference type="EMBL" id="GGY11746.1"/>
    </source>
</evidence>
<dbReference type="GO" id="GO:0009073">
    <property type="term" value="P:aromatic amino acid family biosynthetic process"/>
    <property type="evidence" value="ECO:0007669"/>
    <property type="project" value="UniProtKB-KW"/>
</dbReference>
<comment type="caution">
    <text evidence="11">The sequence shown here is derived from an EMBL/GenBank/DDBJ whole genome shotgun (WGS) entry which is preliminary data.</text>
</comment>
<keyword evidence="5 8" id="KW-0808">Transferase</keyword>
<dbReference type="EC" id="2.5.1.54" evidence="8"/>
<dbReference type="PANTHER" id="PTHR21225">
    <property type="entry name" value="PHOSPHO-2-DEHYDRO-3-DEOXYHEPTONATE ALDOLASE DAHP SYNTHETASE"/>
    <property type="match status" value="1"/>
</dbReference>
<dbReference type="NCBIfam" id="NF009395">
    <property type="entry name" value="PRK12755.1"/>
    <property type="match status" value="1"/>
</dbReference>
<evidence type="ECO:0000259" key="10">
    <source>
        <dbReference type="Pfam" id="PF00793"/>
    </source>
</evidence>
<dbReference type="EMBL" id="BMVU01000080">
    <property type="protein sequence ID" value="GGY11746.1"/>
    <property type="molecule type" value="Genomic_DNA"/>
</dbReference>
<keyword evidence="4 8" id="KW-0028">Amino-acid biosynthesis</keyword>
<feature type="compositionally biased region" description="Basic and acidic residues" evidence="9">
    <location>
        <begin position="7"/>
        <end position="20"/>
    </location>
</feature>
<keyword evidence="12" id="KW-1185">Reference proteome</keyword>
<dbReference type="GO" id="GO:0008652">
    <property type="term" value="P:amino acid biosynthetic process"/>
    <property type="evidence" value="ECO:0007669"/>
    <property type="project" value="UniProtKB-KW"/>
</dbReference>
<comment type="pathway">
    <text evidence="2 8">Metabolic intermediate biosynthesis; chorismate biosynthesis; chorismate from D-erythrose 4-phosphate and phosphoenolpyruvate: step 1/7.</text>
</comment>
<dbReference type="Proteomes" id="UP000619244">
    <property type="component" value="Unassembled WGS sequence"/>
</dbReference>
<dbReference type="InterPro" id="IPR006219">
    <property type="entry name" value="DAHP_synth_1"/>
</dbReference>
<dbReference type="Gene3D" id="3.20.20.70">
    <property type="entry name" value="Aldolase class I"/>
    <property type="match status" value="1"/>
</dbReference>
<evidence type="ECO:0000256" key="8">
    <source>
        <dbReference type="PIRNR" id="PIRNR001361"/>
    </source>
</evidence>
<comment type="catalytic activity">
    <reaction evidence="7 8">
        <text>D-erythrose 4-phosphate + phosphoenolpyruvate + H2O = 7-phospho-2-dehydro-3-deoxy-D-arabino-heptonate + phosphate</text>
        <dbReference type="Rhea" id="RHEA:14717"/>
        <dbReference type="ChEBI" id="CHEBI:15377"/>
        <dbReference type="ChEBI" id="CHEBI:16897"/>
        <dbReference type="ChEBI" id="CHEBI:43474"/>
        <dbReference type="ChEBI" id="CHEBI:58394"/>
        <dbReference type="ChEBI" id="CHEBI:58702"/>
        <dbReference type="EC" id="2.5.1.54"/>
    </reaction>
</comment>
<evidence type="ECO:0000256" key="7">
    <source>
        <dbReference type="ARBA" id="ARBA00047508"/>
    </source>
</evidence>
<accession>A0A918U9E9</accession>
<dbReference type="SUPFAM" id="SSF51569">
    <property type="entry name" value="Aldolase"/>
    <property type="match status" value="1"/>
</dbReference>
<gene>
    <name evidence="11" type="ORF">GCM10010358_75180</name>
</gene>
<dbReference type="Pfam" id="PF00793">
    <property type="entry name" value="DAHP_synth_1"/>
    <property type="match status" value="1"/>
</dbReference>
<dbReference type="GO" id="GO:0003849">
    <property type="term" value="F:3-deoxy-7-phosphoheptulonate synthase activity"/>
    <property type="evidence" value="ECO:0007669"/>
    <property type="project" value="UniProtKB-EC"/>
</dbReference>
<organism evidence="11 12">
    <name type="scientific">Streptomyces minutiscleroticus</name>
    <dbReference type="NCBI Taxonomy" id="68238"/>
    <lineage>
        <taxon>Bacteria</taxon>
        <taxon>Bacillati</taxon>
        <taxon>Actinomycetota</taxon>
        <taxon>Actinomycetes</taxon>
        <taxon>Kitasatosporales</taxon>
        <taxon>Streptomycetaceae</taxon>
        <taxon>Streptomyces</taxon>
    </lineage>
</organism>
<evidence type="ECO:0000313" key="12">
    <source>
        <dbReference type="Proteomes" id="UP000619244"/>
    </source>
</evidence>
<evidence type="ECO:0000256" key="2">
    <source>
        <dbReference type="ARBA" id="ARBA00004688"/>
    </source>
</evidence>
<protein>
    <recommendedName>
        <fullName evidence="8">Phospho-2-dehydro-3-deoxyheptonate aldolase</fullName>
        <ecNumber evidence="8">2.5.1.54</ecNumber>
    </recommendedName>
</protein>
<name>A0A918U9E9_9ACTN</name>